<dbReference type="InterPro" id="IPR022441">
    <property type="entry name" value="Para_beta_helix_rpt-2"/>
</dbReference>
<proteinExistence type="predicted"/>
<dbReference type="Pfam" id="PF13229">
    <property type="entry name" value="Beta_helix"/>
    <property type="match status" value="1"/>
</dbReference>
<protein>
    <submittedName>
        <fullName evidence="3">Right-handed parallel beta-helix repeat-containing protein</fullName>
    </submittedName>
</protein>
<dbReference type="Proteomes" id="UP001165269">
    <property type="component" value="Unassembled WGS sequence"/>
</dbReference>
<sequence length="525" mass="54079">MDVTGGRLQYMLERLNTSSTVNVETFGAVGDGITDDTLAIQAALDLAHSSGGGLVQFTPGKTYAVSTFLVVYDYTTVYAYGATIKAIGNSGILRNFLSSETFNAYEGHSHIQILGGRWDGNAFNGTTGSVTAETDVMNFVHAQDITVRDATIENTSTAHALEFNAVDGGRALNCRFLGYNDNSSDASRQFSEAIQIDISVSGSSSIGSFDNTPAKNILVDGCYFGVSSRCGKFGRAVGSHTLASGQYYYGIQIVNNRIEGTLQEGVRGYGWRRSVIANNVISGTGYSGIWLGIPNPSTAGYTATSYDLTIQGNTITAPATDSAIRVVGYSGASIAQVTVNGNSINGGSTGNANGIQMEYCNSPVVSGNTLASVQSTGIYNVNSDSGTITGNTIRGTASNGINVSNSSGTVVSSNHVRDASTNHCIFIGASNDFLVTANRVVNAASTGAGIRLGGTATDGTVNGNRVVKGTSQNGISVDSTATGCIVANNDLSGNGWSTATALAFSATVTTSFGGGSTSPGFNRVS</sequence>
<keyword evidence="4" id="KW-1185">Reference proteome</keyword>
<dbReference type="InterPro" id="IPR012334">
    <property type="entry name" value="Pectin_lyas_fold"/>
</dbReference>
<reference evidence="3" key="1">
    <citation type="submission" date="2022-03" db="EMBL/GenBank/DDBJ databases">
        <title>Streptomyces 7R015 and 7R016 isolated from Barleria lupulina in Thailand.</title>
        <authorList>
            <person name="Kanchanasin P."/>
            <person name="Phongsopitanun W."/>
            <person name="Tanasupawat S."/>
        </authorList>
    </citation>
    <scope>NUCLEOTIDE SEQUENCE</scope>
    <source>
        <strain evidence="3">7R015</strain>
    </source>
</reference>
<evidence type="ECO:0000259" key="1">
    <source>
        <dbReference type="Pfam" id="PF12708"/>
    </source>
</evidence>
<dbReference type="InterPro" id="IPR024535">
    <property type="entry name" value="RHGA/B-epi-like_pectate_lyase"/>
</dbReference>
<dbReference type="InterPro" id="IPR039448">
    <property type="entry name" value="Beta_helix"/>
</dbReference>
<dbReference type="SMART" id="SM00710">
    <property type="entry name" value="PbH1"/>
    <property type="match status" value="11"/>
</dbReference>
<dbReference type="Gene3D" id="2.160.20.10">
    <property type="entry name" value="Single-stranded right-handed beta-helix, Pectin lyase-like"/>
    <property type="match status" value="1"/>
</dbReference>
<feature type="domain" description="Right handed beta helix" evidence="2">
    <location>
        <begin position="353"/>
        <end position="495"/>
    </location>
</feature>
<accession>A0ABS9Y3D7</accession>
<comment type="caution">
    <text evidence="3">The sequence shown here is derived from an EMBL/GenBank/DDBJ whole genome shotgun (WGS) entry which is preliminary data.</text>
</comment>
<dbReference type="RefSeq" id="WP_242762786.1">
    <property type="nucleotide sequence ID" value="NZ_JALDAY010000002.1"/>
</dbReference>
<name>A0ABS9Y3D7_9ACTN</name>
<dbReference type="EMBL" id="JALDAY010000002">
    <property type="protein sequence ID" value="MCI3271030.1"/>
    <property type="molecule type" value="Genomic_DNA"/>
</dbReference>
<gene>
    <name evidence="3" type="ORF">MQP27_07885</name>
</gene>
<feature type="domain" description="Rhamnogalacturonase A/B/Epimerase-like pectate lyase" evidence="1">
    <location>
        <begin position="21"/>
        <end position="225"/>
    </location>
</feature>
<dbReference type="InterPro" id="IPR006626">
    <property type="entry name" value="PbH1"/>
</dbReference>
<evidence type="ECO:0000313" key="3">
    <source>
        <dbReference type="EMBL" id="MCI3271030.1"/>
    </source>
</evidence>
<dbReference type="SUPFAM" id="SSF51126">
    <property type="entry name" value="Pectin lyase-like"/>
    <property type="match status" value="2"/>
</dbReference>
<dbReference type="NCBIfam" id="TIGR03804">
    <property type="entry name" value="para_beta_helix"/>
    <property type="match status" value="1"/>
</dbReference>
<dbReference type="InterPro" id="IPR011050">
    <property type="entry name" value="Pectin_lyase_fold/virulence"/>
</dbReference>
<dbReference type="Pfam" id="PF12708">
    <property type="entry name" value="Pect-lyase_RHGA_epim"/>
    <property type="match status" value="1"/>
</dbReference>
<evidence type="ECO:0000259" key="2">
    <source>
        <dbReference type="Pfam" id="PF13229"/>
    </source>
</evidence>
<evidence type="ECO:0000313" key="4">
    <source>
        <dbReference type="Proteomes" id="UP001165269"/>
    </source>
</evidence>
<organism evidence="3 4">
    <name type="scientific">Streptomyces cylindrosporus</name>
    <dbReference type="NCBI Taxonomy" id="2927583"/>
    <lineage>
        <taxon>Bacteria</taxon>
        <taxon>Bacillati</taxon>
        <taxon>Actinomycetota</taxon>
        <taxon>Actinomycetes</taxon>
        <taxon>Kitasatosporales</taxon>
        <taxon>Streptomycetaceae</taxon>
        <taxon>Streptomyces</taxon>
    </lineage>
</organism>